<evidence type="ECO:0000313" key="3">
    <source>
        <dbReference type="Proteomes" id="UP000243374"/>
    </source>
</evidence>
<dbReference type="EMBL" id="FOSF01000086">
    <property type="protein sequence ID" value="SFK48066.1"/>
    <property type="molecule type" value="Genomic_DNA"/>
</dbReference>
<dbReference type="Gene3D" id="3.40.50.10840">
    <property type="entry name" value="Putative sugar-binding, N-terminal domain"/>
    <property type="match status" value="1"/>
</dbReference>
<reference evidence="2 3" key="1">
    <citation type="submission" date="2016-10" db="EMBL/GenBank/DDBJ databases">
        <authorList>
            <person name="Varghese N."/>
            <person name="Submissions S."/>
        </authorList>
    </citation>
    <scope>NUCLEOTIDE SEQUENCE [LARGE SCALE GENOMIC DNA]</scope>
    <source>
        <strain evidence="2 3">22B</strain>
    </source>
</reference>
<dbReference type="InterPro" id="IPR037051">
    <property type="entry name" value="4-carb_acid_sugar_kinase_N_sf"/>
</dbReference>
<dbReference type="InterPro" id="IPR010737">
    <property type="entry name" value="4-carb_acid_sugar_kinase_N"/>
</dbReference>
<dbReference type="Proteomes" id="UP000243374">
    <property type="component" value="Unassembled WGS sequence"/>
</dbReference>
<gene>
    <name evidence="2" type="ORF">SAMN04487865_10865</name>
</gene>
<dbReference type="Pfam" id="PF07005">
    <property type="entry name" value="SBD_N"/>
    <property type="match status" value="1"/>
</dbReference>
<evidence type="ECO:0000259" key="1">
    <source>
        <dbReference type="Pfam" id="PF07005"/>
    </source>
</evidence>
<protein>
    <submittedName>
        <fullName evidence="2">Sugar-binding N-terminal domain-containing protein</fullName>
    </submittedName>
</protein>
<feature type="domain" description="Four-carbon acid sugar kinase N-terminal" evidence="1">
    <location>
        <begin position="5"/>
        <end position="77"/>
    </location>
</feature>
<evidence type="ECO:0000313" key="2">
    <source>
        <dbReference type="EMBL" id="SFK48066.1"/>
    </source>
</evidence>
<dbReference type="AlphaFoldDB" id="A0A662ZDY1"/>
<keyword evidence="3" id="KW-1185">Reference proteome</keyword>
<accession>A0A662ZDY1</accession>
<name>A0A662ZDY1_9GAMM</name>
<dbReference type="SUPFAM" id="SSF142764">
    <property type="entry name" value="YgbK-like"/>
    <property type="match status" value="1"/>
</dbReference>
<proteinExistence type="predicted"/>
<sequence length="88" mass="9763">MTQCVVIAVDLTGGNATGVQLKQSDFNSISILNSSMIDNMKSDDVDCIIYPTDSRAITKKDSYNRIYDVAKNLKVVTPRYIQKESTVL</sequence>
<organism evidence="2 3">
    <name type="scientific">Succinivibrio dextrinosolvens</name>
    <dbReference type="NCBI Taxonomy" id="83771"/>
    <lineage>
        <taxon>Bacteria</taxon>
        <taxon>Pseudomonadati</taxon>
        <taxon>Pseudomonadota</taxon>
        <taxon>Gammaproteobacteria</taxon>
        <taxon>Aeromonadales</taxon>
        <taxon>Succinivibrionaceae</taxon>
        <taxon>Succinivibrio</taxon>
    </lineage>
</organism>